<proteinExistence type="predicted"/>
<protein>
    <submittedName>
        <fullName evidence="1">Uncharacterized protein</fullName>
    </submittedName>
</protein>
<dbReference type="EMBL" id="JACJKX010000001">
    <property type="protein sequence ID" value="MBM6927907.1"/>
    <property type="molecule type" value="Genomic_DNA"/>
</dbReference>
<dbReference type="RefSeq" id="WP_205049492.1">
    <property type="nucleotide sequence ID" value="NZ_JACJKX010000001.1"/>
</dbReference>
<evidence type="ECO:0000313" key="2">
    <source>
        <dbReference type="Proteomes" id="UP000777002"/>
    </source>
</evidence>
<gene>
    <name evidence="1" type="ORF">H5985_01240</name>
</gene>
<keyword evidence="2" id="KW-1185">Reference proteome</keyword>
<sequence length="185" mass="21256">MRYISGIHALNLPCSLPTGGDWHRYAIQWERPTIRESSESIFSEYGIENCTVVPGHPGTHKVANHIRALLDMISEGQFGYAQGMRKDFICNDSLDEEIFAKVILLKDSALWPEINRFMGREYTMRWLRFLDSKEIEYPNPRTSPESVFSEALSLDRLIIKKSIRISVSWGSNGFSGFVSAKFERF</sequence>
<organism evidence="1 2">
    <name type="scientific">Parasutterella secunda</name>
    <dbReference type="NCBI Taxonomy" id="626947"/>
    <lineage>
        <taxon>Bacteria</taxon>
        <taxon>Pseudomonadati</taxon>
        <taxon>Pseudomonadota</taxon>
        <taxon>Betaproteobacteria</taxon>
        <taxon>Burkholderiales</taxon>
        <taxon>Sutterellaceae</taxon>
        <taxon>Parasutterella</taxon>
    </lineage>
</organism>
<dbReference type="Proteomes" id="UP000777002">
    <property type="component" value="Unassembled WGS sequence"/>
</dbReference>
<name>A0ABS2GT33_9BURK</name>
<comment type="caution">
    <text evidence="1">The sequence shown here is derived from an EMBL/GenBank/DDBJ whole genome shotgun (WGS) entry which is preliminary data.</text>
</comment>
<accession>A0ABS2GT33</accession>
<evidence type="ECO:0000313" key="1">
    <source>
        <dbReference type="EMBL" id="MBM6927907.1"/>
    </source>
</evidence>
<reference evidence="1 2" key="1">
    <citation type="journal article" date="2021" name="Sci. Rep.">
        <title>The distribution of antibiotic resistance genes in chicken gut microbiota commensals.</title>
        <authorList>
            <person name="Juricova H."/>
            <person name="Matiasovicova J."/>
            <person name="Kubasova T."/>
            <person name="Cejkova D."/>
            <person name="Rychlik I."/>
        </authorList>
    </citation>
    <scope>NUCLEOTIDE SEQUENCE [LARGE SCALE GENOMIC DNA]</scope>
    <source>
        <strain evidence="1 2">An562</strain>
    </source>
</reference>